<reference evidence="2" key="1">
    <citation type="journal article" date="2014" name="Soil Biol. Biochem.">
        <title>Structure and function of bacterial communities in ageing soils: Insights from the Mendocino ecological staircase.</title>
        <authorList>
            <person name="Uroz S."/>
            <person name="Tech J.J."/>
            <person name="Sawaya N.A."/>
            <person name="Frey-Klett P."/>
            <person name="Leveau J.H.J."/>
        </authorList>
    </citation>
    <scope>NUCLEOTIDE SEQUENCE [LARGE SCALE GENOMIC DNA]</scope>
    <source>
        <strain evidence="2">Cal35</strain>
    </source>
</reference>
<protein>
    <submittedName>
        <fullName evidence="1">Uncharacterized protein</fullName>
    </submittedName>
</protein>
<accession>A0A0A1FH44</accession>
<dbReference type="AlphaFoldDB" id="A0A0A1FH44"/>
<proteinExistence type="predicted"/>
<dbReference type="HOGENOM" id="CLU_2733042_0_0_4"/>
<keyword evidence="2" id="KW-1185">Reference proteome</keyword>
<dbReference type="RefSeq" id="WP_038491914.1">
    <property type="nucleotide sequence ID" value="NZ_CP009962.1"/>
</dbReference>
<dbReference type="OrthoDB" id="9011878at2"/>
<gene>
    <name evidence="1" type="ORF">LT85_3791</name>
</gene>
<organism evidence="1 2">
    <name type="scientific">Collimonas arenae</name>
    <dbReference type="NCBI Taxonomy" id="279058"/>
    <lineage>
        <taxon>Bacteria</taxon>
        <taxon>Pseudomonadati</taxon>
        <taxon>Pseudomonadota</taxon>
        <taxon>Betaproteobacteria</taxon>
        <taxon>Burkholderiales</taxon>
        <taxon>Oxalobacteraceae</taxon>
        <taxon>Collimonas</taxon>
    </lineage>
</organism>
<dbReference type="EMBL" id="CP009962">
    <property type="protein sequence ID" value="AIY42949.1"/>
    <property type="molecule type" value="Genomic_DNA"/>
</dbReference>
<name>A0A0A1FH44_9BURK</name>
<evidence type="ECO:0000313" key="1">
    <source>
        <dbReference type="EMBL" id="AIY42949.1"/>
    </source>
</evidence>
<dbReference type="KEGG" id="care:LT85_3791"/>
<dbReference type="Proteomes" id="UP000030302">
    <property type="component" value="Chromosome"/>
</dbReference>
<evidence type="ECO:0000313" key="2">
    <source>
        <dbReference type="Proteomes" id="UP000030302"/>
    </source>
</evidence>
<sequence length="71" mass="7631">MAFKETKGSKTIEARVTPAPGGMFKGVVEVSTQRGNQVFVQTIGKGCGRPVKTEQAALELAEREARRLIGL</sequence>